<dbReference type="Pfam" id="PF01728">
    <property type="entry name" value="FtsJ"/>
    <property type="match status" value="1"/>
</dbReference>
<dbReference type="SUPFAM" id="SSF53335">
    <property type="entry name" value="S-adenosyl-L-methionine-dependent methyltransferases"/>
    <property type="match status" value="1"/>
</dbReference>
<dbReference type="InterPro" id="IPR047048">
    <property type="entry name" value="TlyA"/>
</dbReference>
<comment type="similarity">
    <text evidence="2">Belongs to the TlyA family.</text>
</comment>
<dbReference type="GO" id="GO:0003723">
    <property type="term" value="F:RNA binding"/>
    <property type="evidence" value="ECO:0007669"/>
    <property type="project" value="UniProtKB-KW"/>
</dbReference>
<reference evidence="5" key="1">
    <citation type="journal article" date="2020" name="mSystems">
        <title>Genome- and Community-Level Interaction Insights into Carbon Utilization and Element Cycling Functions of Hydrothermarchaeota in Hydrothermal Sediment.</title>
        <authorList>
            <person name="Zhou Z."/>
            <person name="Liu Y."/>
            <person name="Xu W."/>
            <person name="Pan J."/>
            <person name="Luo Z.H."/>
            <person name="Li M."/>
        </authorList>
    </citation>
    <scope>NUCLEOTIDE SEQUENCE [LARGE SCALE GENOMIC DNA]</scope>
    <source>
        <strain evidence="5">SpSt-794</strain>
    </source>
</reference>
<dbReference type="InterPro" id="IPR004538">
    <property type="entry name" value="Hemolysin_A/TlyA"/>
</dbReference>
<evidence type="ECO:0000256" key="2">
    <source>
        <dbReference type="ARBA" id="ARBA00029460"/>
    </source>
</evidence>
<name>A0A7C4TW63_9BACT</name>
<sequence>MKRRLDEEIVRRNLLNSRNEAKVFILEGKVSVNGVKAIKPSELVSEEDSIEILSSKEYVSRGGYKLASALSTFNIDVREKVCVDIGASTGGFTHCLLKNGARRVYAIDVGSGLLDPIIRENPKVTLIENFNARFLSPNVINEHVGIVTIDVSFISILKIIPGVKEIICEDADIISLIKPQFEGEPRYLKKGIVKNEDFHKIILKRVRDGIKDMGLVVINATYSPIRGGKGNIEFFFHIKKKGEFANDELLDKIVEEAWEHTK</sequence>
<dbReference type="InterPro" id="IPR002877">
    <property type="entry name" value="RNA_MeTrfase_FtsJ_dom"/>
</dbReference>
<dbReference type="PIRSF" id="PIRSF005578">
    <property type="entry name" value="TlyA"/>
    <property type="match status" value="1"/>
</dbReference>
<dbReference type="SMART" id="SM00363">
    <property type="entry name" value="S4"/>
    <property type="match status" value="1"/>
</dbReference>
<keyword evidence="5" id="KW-0808">Transferase</keyword>
<feature type="domain" description="RNA-binding S4" evidence="4">
    <location>
        <begin position="3"/>
        <end position="67"/>
    </location>
</feature>
<dbReference type="InterPro" id="IPR029063">
    <property type="entry name" value="SAM-dependent_MTases_sf"/>
</dbReference>
<dbReference type="EMBL" id="DTHV01000147">
    <property type="protein sequence ID" value="HGW60732.1"/>
    <property type="molecule type" value="Genomic_DNA"/>
</dbReference>
<accession>A0A7C4TW63</accession>
<evidence type="ECO:0000256" key="3">
    <source>
        <dbReference type="PROSITE-ProRule" id="PRU00182"/>
    </source>
</evidence>
<evidence type="ECO:0000256" key="1">
    <source>
        <dbReference type="ARBA" id="ARBA00022884"/>
    </source>
</evidence>
<dbReference type="PANTHER" id="PTHR32319:SF0">
    <property type="entry name" value="BACTERIAL HEMOLYSIN-LIKE PROTEIN"/>
    <property type="match status" value="1"/>
</dbReference>
<dbReference type="AlphaFoldDB" id="A0A7C4TW63"/>
<dbReference type="Pfam" id="PF01479">
    <property type="entry name" value="S4"/>
    <property type="match status" value="1"/>
</dbReference>
<dbReference type="Gene3D" id="3.10.290.10">
    <property type="entry name" value="RNA-binding S4 domain"/>
    <property type="match status" value="1"/>
</dbReference>
<evidence type="ECO:0000259" key="4">
    <source>
        <dbReference type="SMART" id="SM00363"/>
    </source>
</evidence>
<protein>
    <submittedName>
        <fullName evidence="5">TlyA family RNA methyltransferase</fullName>
    </submittedName>
</protein>
<dbReference type="PROSITE" id="PS50889">
    <property type="entry name" value="S4"/>
    <property type="match status" value="1"/>
</dbReference>
<dbReference type="Gene3D" id="3.40.50.150">
    <property type="entry name" value="Vaccinia Virus protein VP39"/>
    <property type="match status" value="1"/>
</dbReference>
<gene>
    <name evidence="5" type="ORF">ENV82_04815</name>
</gene>
<dbReference type="InterPro" id="IPR036986">
    <property type="entry name" value="S4_RNA-bd_sf"/>
</dbReference>
<proteinExistence type="inferred from homology"/>
<keyword evidence="1 3" id="KW-0694">RNA-binding</keyword>
<dbReference type="PANTHER" id="PTHR32319">
    <property type="entry name" value="BACTERIAL HEMOLYSIN-LIKE PROTEIN"/>
    <property type="match status" value="1"/>
</dbReference>
<dbReference type="InterPro" id="IPR002942">
    <property type="entry name" value="S4_RNA-bd"/>
</dbReference>
<keyword evidence="5" id="KW-0489">Methyltransferase</keyword>
<dbReference type="SUPFAM" id="SSF55174">
    <property type="entry name" value="Alpha-L RNA-binding motif"/>
    <property type="match status" value="1"/>
</dbReference>
<evidence type="ECO:0000313" key="5">
    <source>
        <dbReference type="EMBL" id="HGW60732.1"/>
    </source>
</evidence>
<dbReference type="NCBIfam" id="TIGR00478">
    <property type="entry name" value="tly"/>
    <property type="match status" value="1"/>
</dbReference>
<dbReference type="GO" id="GO:0032259">
    <property type="term" value="P:methylation"/>
    <property type="evidence" value="ECO:0007669"/>
    <property type="project" value="UniProtKB-KW"/>
</dbReference>
<dbReference type="CDD" id="cd00165">
    <property type="entry name" value="S4"/>
    <property type="match status" value="1"/>
</dbReference>
<organism evidence="5">
    <name type="scientific">Caldisericum exile</name>
    <dbReference type="NCBI Taxonomy" id="693075"/>
    <lineage>
        <taxon>Bacteria</taxon>
        <taxon>Pseudomonadati</taxon>
        <taxon>Caldisericota/Cryosericota group</taxon>
        <taxon>Caldisericota</taxon>
        <taxon>Caldisericia</taxon>
        <taxon>Caldisericales</taxon>
        <taxon>Caldisericaceae</taxon>
        <taxon>Caldisericum</taxon>
    </lineage>
</organism>
<dbReference type="GO" id="GO:0008168">
    <property type="term" value="F:methyltransferase activity"/>
    <property type="evidence" value="ECO:0007669"/>
    <property type="project" value="UniProtKB-KW"/>
</dbReference>
<comment type="caution">
    <text evidence="5">The sequence shown here is derived from an EMBL/GenBank/DDBJ whole genome shotgun (WGS) entry which is preliminary data.</text>
</comment>